<dbReference type="EMBL" id="CAUYUJ010002449">
    <property type="protein sequence ID" value="CAK0800849.1"/>
    <property type="molecule type" value="Genomic_DNA"/>
</dbReference>
<feature type="region of interest" description="Disordered" evidence="1">
    <location>
        <begin position="172"/>
        <end position="211"/>
    </location>
</feature>
<evidence type="ECO:0000313" key="3">
    <source>
        <dbReference type="Proteomes" id="UP001189429"/>
    </source>
</evidence>
<protein>
    <submittedName>
        <fullName evidence="2">Uncharacterized protein</fullName>
    </submittedName>
</protein>
<gene>
    <name evidence="2" type="ORF">PCOR1329_LOCUS8886</name>
</gene>
<feature type="region of interest" description="Disordered" evidence="1">
    <location>
        <begin position="127"/>
        <end position="156"/>
    </location>
</feature>
<evidence type="ECO:0000313" key="2">
    <source>
        <dbReference type="EMBL" id="CAK0800849.1"/>
    </source>
</evidence>
<accession>A0ABN9Q5V8</accession>
<dbReference type="Proteomes" id="UP001189429">
    <property type="component" value="Unassembled WGS sequence"/>
</dbReference>
<reference evidence="2" key="1">
    <citation type="submission" date="2023-10" db="EMBL/GenBank/DDBJ databases">
        <authorList>
            <person name="Chen Y."/>
            <person name="Shah S."/>
            <person name="Dougan E. K."/>
            <person name="Thang M."/>
            <person name="Chan C."/>
        </authorList>
    </citation>
    <scope>NUCLEOTIDE SEQUENCE [LARGE SCALE GENOMIC DNA]</scope>
</reference>
<feature type="region of interest" description="Disordered" evidence="1">
    <location>
        <begin position="70"/>
        <end position="111"/>
    </location>
</feature>
<evidence type="ECO:0000256" key="1">
    <source>
        <dbReference type="SAM" id="MobiDB-lite"/>
    </source>
</evidence>
<comment type="caution">
    <text evidence="2">The sequence shown here is derived from an EMBL/GenBank/DDBJ whole genome shotgun (WGS) entry which is preliminary data.</text>
</comment>
<name>A0ABN9Q5V8_9DINO</name>
<organism evidence="2 3">
    <name type="scientific">Prorocentrum cordatum</name>
    <dbReference type="NCBI Taxonomy" id="2364126"/>
    <lineage>
        <taxon>Eukaryota</taxon>
        <taxon>Sar</taxon>
        <taxon>Alveolata</taxon>
        <taxon>Dinophyceae</taxon>
        <taxon>Prorocentrales</taxon>
        <taxon>Prorocentraceae</taxon>
        <taxon>Prorocentrum</taxon>
    </lineage>
</organism>
<sequence length="325" mass="33670">MAPRNPDREGVRMRICSPLLKVALAQGGKWIGPLIADAGLIAHPAQDLCGFAVRGPSLICRRRIAVPSSMLPPLRGSPPYRCPSGDPGGRGRASGHDRLRPPGRPARLSGGRGVAVFGCGHALFAHTGPDDGRRHVQPPQARELRGQPRQDDGGASCEADLARGLLRDQGEEYQGHGQDLSETPRRQGPTDAGGARGTAWRRAEDGAPDDAVGVWCRGGDLRRHARAPHCQRAWMGADEWPRGDPRRDGGVAAAQALGRGQSAAGGAGPVAAAGASPAGAALPGGTIESPLPAAPGAVGVRLRASKFPELAEAARGSAPIRRLLV</sequence>
<proteinExistence type="predicted"/>
<keyword evidence="3" id="KW-1185">Reference proteome</keyword>
<feature type="compositionally biased region" description="Basic and acidic residues" evidence="1">
    <location>
        <begin position="142"/>
        <end position="152"/>
    </location>
</feature>